<comment type="caution">
    <text evidence="2">The sequence shown here is derived from an EMBL/GenBank/DDBJ whole genome shotgun (WGS) entry which is preliminary data.</text>
</comment>
<dbReference type="RefSeq" id="WP_030698055.1">
    <property type="nucleotide sequence ID" value="NZ_JAANNT010000037.1"/>
</dbReference>
<proteinExistence type="predicted"/>
<name>A0A7Y6F593_9ACTN</name>
<sequence length="65" mass="6899">MSPTRDYTWVKSSYSNDGGNNCVEWAPSVAAASRTVPVRDSKDTTLPCVSVSAEAWSAFVGSLKG</sequence>
<reference evidence="2 3" key="1">
    <citation type="submission" date="2020-03" db="EMBL/GenBank/DDBJ databases">
        <title>Complete genome sequence of sixteen Streptomyces strains facilitates identification of candidate genes involved in plant growth-promotion in grain legumes and cereals.</title>
        <authorList>
            <person name="Gopalakrishnan S."/>
            <person name="Thakur V."/>
            <person name="Saxena R."/>
            <person name="Vadlamudi S."/>
            <person name="Purohit S."/>
            <person name="Kumar V."/>
            <person name="Rathore A."/>
            <person name="Chitikineni A."/>
            <person name="Varshney R.K."/>
        </authorList>
    </citation>
    <scope>NUCLEOTIDE SEQUENCE [LARGE SCALE GENOMIC DNA]</scope>
    <source>
        <strain evidence="2 3">KAI-180</strain>
    </source>
</reference>
<organism evidence="2 3">
    <name type="scientific">Streptomyces odorifer</name>
    <dbReference type="NCBI Taxonomy" id="53450"/>
    <lineage>
        <taxon>Bacteria</taxon>
        <taxon>Bacillati</taxon>
        <taxon>Actinomycetota</taxon>
        <taxon>Actinomycetes</taxon>
        <taxon>Kitasatosporales</taxon>
        <taxon>Streptomycetaceae</taxon>
        <taxon>Streptomyces</taxon>
        <taxon>Streptomyces albidoflavus group</taxon>
    </lineage>
</organism>
<accession>A0A7Y6F593</accession>
<gene>
    <name evidence="2" type="ORF">G6W59_27960</name>
</gene>
<dbReference type="InterPro" id="IPR007278">
    <property type="entry name" value="DUF397"/>
</dbReference>
<dbReference type="Proteomes" id="UP000540128">
    <property type="component" value="Unassembled WGS sequence"/>
</dbReference>
<protein>
    <submittedName>
        <fullName evidence="2">DUF397 domain-containing protein</fullName>
    </submittedName>
</protein>
<evidence type="ECO:0000313" key="2">
    <source>
        <dbReference type="EMBL" id="NUV32082.1"/>
    </source>
</evidence>
<evidence type="ECO:0000313" key="3">
    <source>
        <dbReference type="Proteomes" id="UP000540128"/>
    </source>
</evidence>
<dbReference type="Pfam" id="PF04149">
    <property type="entry name" value="DUF397"/>
    <property type="match status" value="1"/>
</dbReference>
<feature type="domain" description="DUF397" evidence="1">
    <location>
        <begin position="8"/>
        <end position="64"/>
    </location>
</feature>
<evidence type="ECO:0000259" key="1">
    <source>
        <dbReference type="Pfam" id="PF04149"/>
    </source>
</evidence>
<dbReference type="AlphaFoldDB" id="A0A7Y6F593"/>
<keyword evidence="3" id="KW-1185">Reference proteome</keyword>
<dbReference type="EMBL" id="JAANNT010000037">
    <property type="protein sequence ID" value="NUV32082.1"/>
    <property type="molecule type" value="Genomic_DNA"/>
</dbReference>